<dbReference type="AlphaFoldDB" id="A0A1I0L2A9"/>
<dbReference type="OrthoDB" id="4303046at2"/>
<dbReference type="RefSeq" id="WP_091088426.1">
    <property type="nucleotide sequence ID" value="NZ_FOHX01000011.1"/>
</dbReference>
<name>A0A1I0L2A9_9ACTN</name>
<reference evidence="1 2" key="1">
    <citation type="submission" date="2016-10" db="EMBL/GenBank/DDBJ databases">
        <authorList>
            <person name="de Groot N.N."/>
        </authorList>
    </citation>
    <scope>NUCLEOTIDE SEQUENCE [LARGE SCALE GENOMIC DNA]</scope>
    <source>
        <strain evidence="1 2">CGMCC 4.5598</strain>
    </source>
</reference>
<dbReference type="Proteomes" id="UP000199361">
    <property type="component" value="Unassembled WGS sequence"/>
</dbReference>
<accession>A0A1I0L2A9</accession>
<sequence length="88" mass="9714">MTRDRPGRISPGDIYEDCSFHPVLCTFNDGDQIEGISLIDASMPRACSLAFCGVIKLSIDDVVAARTDWPAYVDRRKAEFEQESGSEA</sequence>
<evidence type="ECO:0000313" key="2">
    <source>
        <dbReference type="Proteomes" id="UP000199361"/>
    </source>
</evidence>
<keyword evidence="2" id="KW-1185">Reference proteome</keyword>
<gene>
    <name evidence="1" type="ORF">SAMN05421811_111206</name>
</gene>
<protein>
    <submittedName>
        <fullName evidence="1">Uncharacterized protein</fullName>
    </submittedName>
</protein>
<organism evidence="1 2">
    <name type="scientific">Nonomuraea wenchangensis</name>
    <dbReference type="NCBI Taxonomy" id="568860"/>
    <lineage>
        <taxon>Bacteria</taxon>
        <taxon>Bacillati</taxon>
        <taxon>Actinomycetota</taxon>
        <taxon>Actinomycetes</taxon>
        <taxon>Streptosporangiales</taxon>
        <taxon>Streptosporangiaceae</taxon>
        <taxon>Nonomuraea</taxon>
    </lineage>
</organism>
<proteinExistence type="predicted"/>
<evidence type="ECO:0000313" key="1">
    <source>
        <dbReference type="EMBL" id="SEU33587.1"/>
    </source>
</evidence>
<dbReference type="EMBL" id="FOHX01000011">
    <property type="protein sequence ID" value="SEU33587.1"/>
    <property type="molecule type" value="Genomic_DNA"/>
</dbReference>